<keyword evidence="3" id="KW-1185">Reference proteome</keyword>
<name>A0A542ZDK7_9ACTN</name>
<feature type="transmembrane region" description="Helical" evidence="1">
    <location>
        <begin position="18"/>
        <end position="41"/>
    </location>
</feature>
<keyword evidence="1" id="KW-0812">Transmembrane</keyword>
<protein>
    <submittedName>
        <fullName evidence="2">Uncharacterized protein</fullName>
    </submittedName>
</protein>
<evidence type="ECO:0000313" key="2">
    <source>
        <dbReference type="EMBL" id="TQL58422.1"/>
    </source>
</evidence>
<dbReference type="AlphaFoldDB" id="A0A542ZDK7"/>
<feature type="transmembrane region" description="Helical" evidence="1">
    <location>
        <begin position="160"/>
        <end position="177"/>
    </location>
</feature>
<sequence>MADFAALVRRLVTGTARAWWVLLPQLMILQLLQWLVTELSFRFASLVIDISGWLALGVFGLSILIVLAMVVLQMRLVSNHVGGRRLIPADLRLVQARVHDDEFGRFLGLTILPFLCIYGAFGEIDRRMQRLSQESVAIQDVLAGVTLTQQFSIDPLWPKGAFLLLVLLVLFAVRRSLEFANESTTFRGFGYLAAFAECMFMLLIIMILRELYSTTEMSFRGTRMAAWVEAVGEWIVSHMAPVASLIDMVASGMTIIWPLVSVVLLLPALWFALAGLVHGSKVISLADLWQAGVSPKMAVRALVRRQAPVDAGGSRTVRHVVLTVQELLFGDLDDKYIPAAQAVRLAFRGGALFLAALSVLHTLLHLLGEEILPWLMVRLLGGHVYDFWFRFAPMFVDLPVELLIEPVRITLLSVAFAECLRRVRDVSENVRNQEATA</sequence>
<accession>A0A542ZDK7</accession>
<feature type="transmembrane region" description="Helical" evidence="1">
    <location>
        <begin position="189"/>
        <end position="212"/>
    </location>
</feature>
<feature type="transmembrane region" description="Helical" evidence="1">
    <location>
        <begin position="53"/>
        <end position="72"/>
    </location>
</feature>
<feature type="transmembrane region" description="Helical" evidence="1">
    <location>
        <begin position="255"/>
        <end position="277"/>
    </location>
</feature>
<dbReference type="Proteomes" id="UP000316196">
    <property type="component" value="Unassembled WGS sequence"/>
</dbReference>
<keyword evidence="1" id="KW-1133">Transmembrane helix</keyword>
<comment type="caution">
    <text evidence="2">The sequence shown here is derived from an EMBL/GenBank/DDBJ whole genome shotgun (WGS) entry which is preliminary data.</text>
</comment>
<feature type="transmembrane region" description="Helical" evidence="1">
    <location>
        <begin position="103"/>
        <end position="121"/>
    </location>
</feature>
<dbReference type="EMBL" id="VFOR01000002">
    <property type="protein sequence ID" value="TQL58422.1"/>
    <property type="molecule type" value="Genomic_DNA"/>
</dbReference>
<evidence type="ECO:0000256" key="1">
    <source>
        <dbReference type="SAM" id="Phobius"/>
    </source>
</evidence>
<keyword evidence="1" id="KW-0472">Membrane</keyword>
<gene>
    <name evidence="2" type="ORF">FB460_2284</name>
</gene>
<reference evidence="2 3" key="1">
    <citation type="submission" date="2019-06" db="EMBL/GenBank/DDBJ databases">
        <title>Sequencing the genomes of 1000 actinobacteria strains.</title>
        <authorList>
            <person name="Klenk H.-P."/>
        </authorList>
    </citation>
    <scope>NUCLEOTIDE SEQUENCE [LARGE SCALE GENOMIC DNA]</scope>
    <source>
        <strain evidence="2 3">DSM 8251</strain>
    </source>
</reference>
<organism evidence="2 3">
    <name type="scientific">Propioniferax innocua</name>
    <dbReference type="NCBI Taxonomy" id="1753"/>
    <lineage>
        <taxon>Bacteria</taxon>
        <taxon>Bacillati</taxon>
        <taxon>Actinomycetota</taxon>
        <taxon>Actinomycetes</taxon>
        <taxon>Propionibacteriales</taxon>
        <taxon>Propionibacteriaceae</taxon>
        <taxon>Propioniferax</taxon>
    </lineage>
</organism>
<proteinExistence type="predicted"/>
<evidence type="ECO:0000313" key="3">
    <source>
        <dbReference type="Proteomes" id="UP000316196"/>
    </source>
</evidence>
<feature type="transmembrane region" description="Helical" evidence="1">
    <location>
        <begin position="345"/>
        <end position="367"/>
    </location>
</feature>